<dbReference type="EMBL" id="JARAKH010000006">
    <property type="protein sequence ID" value="KAK8403316.1"/>
    <property type="molecule type" value="Genomic_DNA"/>
</dbReference>
<evidence type="ECO:0000313" key="1">
    <source>
        <dbReference type="EMBL" id="KAK8403316.1"/>
    </source>
</evidence>
<sequence length="89" mass="9842">MPLTLALWPFGHHPSHSKDATEHIKSFQLQMTSVRTTLKTQNSEGVSSTYFPGCLAPHLPPAPHGSHFNSVFFGILSRIEEEEADRCPG</sequence>
<dbReference type="AlphaFoldDB" id="A0AAW0UUV4"/>
<evidence type="ECO:0000313" key="2">
    <source>
        <dbReference type="Proteomes" id="UP001487740"/>
    </source>
</evidence>
<comment type="caution">
    <text evidence="1">The sequence shown here is derived from an EMBL/GenBank/DDBJ whole genome shotgun (WGS) entry which is preliminary data.</text>
</comment>
<name>A0AAW0UUV4_SCYPA</name>
<dbReference type="Proteomes" id="UP001487740">
    <property type="component" value="Unassembled WGS sequence"/>
</dbReference>
<organism evidence="1 2">
    <name type="scientific">Scylla paramamosain</name>
    <name type="common">Mud crab</name>
    <dbReference type="NCBI Taxonomy" id="85552"/>
    <lineage>
        <taxon>Eukaryota</taxon>
        <taxon>Metazoa</taxon>
        <taxon>Ecdysozoa</taxon>
        <taxon>Arthropoda</taxon>
        <taxon>Crustacea</taxon>
        <taxon>Multicrustacea</taxon>
        <taxon>Malacostraca</taxon>
        <taxon>Eumalacostraca</taxon>
        <taxon>Eucarida</taxon>
        <taxon>Decapoda</taxon>
        <taxon>Pleocyemata</taxon>
        <taxon>Brachyura</taxon>
        <taxon>Eubrachyura</taxon>
        <taxon>Portunoidea</taxon>
        <taxon>Portunidae</taxon>
        <taxon>Portuninae</taxon>
        <taxon>Scylla</taxon>
    </lineage>
</organism>
<reference evidence="1 2" key="1">
    <citation type="submission" date="2023-03" db="EMBL/GenBank/DDBJ databases">
        <title>High-quality genome of Scylla paramamosain provides insights in environmental adaptation.</title>
        <authorList>
            <person name="Zhang L."/>
        </authorList>
    </citation>
    <scope>NUCLEOTIDE SEQUENCE [LARGE SCALE GENOMIC DNA]</scope>
    <source>
        <strain evidence="1">LZ_2023a</strain>
        <tissue evidence="1">Muscle</tissue>
    </source>
</reference>
<keyword evidence="2" id="KW-1185">Reference proteome</keyword>
<accession>A0AAW0UUV4</accession>
<proteinExistence type="predicted"/>
<protein>
    <submittedName>
        <fullName evidence="1">Uncharacterized protein</fullName>
    </submittedName>
</protein>
<gene>
    <name evidence="1" type="ORF">O3P69_000436</name>
</gene>